<comment type="caution">
    <text evidence="11">The sequence shown here is derived from an EMBL/GenBank/DDBJ whole genome shotgun (WGS) entry which is preliminary data.</text>
</comment>
<sequence>MPPSSSSFNIICSKNHITELTIIGSNVPKLMRLASIGLRPYNIFTLEEIEDATNNFDPSNLIGEGSQGQLYKGRLKDGSMVMVNIVKLKQKSLSKISDENLKVLPNLRHRHLVSVLGHCAITYQDHPNITSTIFIVFEHISTMSSLRIHLTDMLKWKQRMTIMIGIGRGIQYLHRGVNHGIFGNNLKIENILLDNNLNPKVSGYSIPFPSKNGSEKKLKEQNAHNHIGSINNAEKEDIYQFGVILLEVITGKLITSSIEVEILKYELERGLSEVASPITLSSAIDPSLHGTYTHESLKTTIQIAINCLNKVPGDRPSMEDILWNLQYSMQVQEA</sequence>
<protein>
    <submittedName>
        <fullName evidence="11">LRR receptor-like kinase resistance protein</fullName>
    </submittedName>
</protein>
<evidence type="ECO:0000256" key="3">
    <source>
        <dbReference type="ARBA" id="ARBA00022692"/>
    </source>
</evidence>
<keyword evidence="4" id="KW-0732">Signal</keyword>
<evidence type="ECO:0000256" key="9">
    <source>
        <dbReference type="ARBA" id="ARBA00023180"/>
    </source>
</evidence>
<dbReference type="Gene3D" id="3.30.200.20">
    <property type="entry name" value="Phosphorylase Kinase, domain 1"/>
    <property type="match status" value="1"/>
</dbReference>
<dbReference type="Proteomes" id="UP000236291">
    <property type="component" value="Unassembled WGS sequence"/>
</dbReference>
<feature type="non-terminal residue" evidence="11">
    <location>
        <position position="334"/>
    </location>
</feature>
<dbReference type="Gene3D" id="1.10.510.10">
    <property type="entry name" value="Transferase(Phosphotransferase) domain 1"/>
    <property type="match status" value="1"/>
</dbReference>
<comment type="subcellular location">
    <subcellularLocation>
        <location evidence="1">Membrane</location>
        <topology evidence="1">Single-pass type I membrane protein</topology>
    </subcellularLocation>
</comment>
<evidence type="ECO:0000256" key="8">
    <source>
        <dbReference type="ARBA" id="ARBA00023170"/>
    </source>
</evidence>
<keyword evidence="5" id="KW-0677">Repeat</keyword>
<dbReference type="GO" id="GO:0004672">
    <property type="term" value="F:protein kinase activity"/>
    <property type="evidence" value="ECO:0007669"/>
    <property type="project" value="InterPro"/>
</dbReference>
<dbReference type="InterPro" id="IPR051824">
    <property type="entry name" value="LRR_Rcpt-Like_S/T_Kinase"/>
</dbReference>
<dbReference type="GO" id="GO:0005524">
    <property type="term" value="F:ATP binding"/>
    <property type="evidence" value="ECO:0007669"/>
    <property type="project" value="InterPro"/>
</dbReference>
<proteinExistence type="predicted"/>
<dbReference type="FunFam" id="1.10.510.10:FF:000431">
    <property type="entry name" value="Putative inactive leucine-rich repeat receptor-like protein kinase"/>
    <property type="match status" value="1"/>
</dbReference>
<evidence type="ECO:0000256" key="4">
    <source>
        <dbReference type="ARBA" id="ARBA00022729"/>
    </source>
</evidence>
<evidence type="ECO:0000259" key="10">
    <source>
        <dbReference type="PROSITE" id="PS50011"/>
    </source>
</evidence>
<reference evidence="11 12" key="2">
    <citation type="journal article" date="2017" name="Front. Plant Sci.">
        <title>Gene Classification and Mining of Molecular Markers Useful in Red Clover (Trifolium pratense) Breeding.</title>
        <authorList>
            <person name="Istvanek J."/>
            <person name="Dluhosova J."/>
            <person name="Dluhos P."/>
            <person name="Patkova L."/>
            <person name="Nedelnik J."/>
            <person name="Repkova J."/>
        </authorList>
    </citation>
    <scope>NUCLEOTIDE SEQUENCE [LARGE SCALE GENOMIC DNA]</scope>
    <source>
        <strain evidence="12">cv. Tatra</strain>
        <tissue evidence="11">Young leaves</tissue>
    </source>
</reference>
<keyword evidence="9" id="KW-0325">Glycoprotein</keyword>
<dbReference type="EMBL" id="ASHM01018444">
    <property type="protein sequence ID" value="PNY00033.1"/>
    <property type="molecule type" value="Genomic_DNA"/>
</dbReference>
<dbReference type="PROSITE" id="PS50011">
    <property type="entry name" value="PROTEIN_KINASE_DOM"/>
    <property type="match status" value="1"/>
</dbReference>
<organism evidence="11 12">
    <name type="scientific">Trifolium pratense</name>
    <name type="common">Red clover</name>
    <dbReference type="NCBI Taxonomy" id="57577"/>
    <lineage>
        <taxon>Eukaryota</taxon>
        <taxon>Viridiplantae</taxon>
        <taxon>Streptophyta</taxon>
        <taxon>Embryophyta</taxon>
        <taxon>Tracheophyta</taxon>
        <taxon>Spermatophyta</taxon>
        <taxon>Magnoliopsida</taxon>
        <taxon>eudicotyledons</taxon>
        <taxon>Gunneridae</taxon>
        <taxon>Pentapetalae</taxon>
        <taxon>rosids</taxon>
        <taxon>fabids</taxon>
        <taxon>Fabales</taxon>
        <taxon>Fabaceae</taxon>
        <taxon>Papilionoideae</taxon>
        <taxon>50 kb inversion clade</taxon>
        <taxon>NPAAA clade</taxon>
        <taxon>Hologalegina</taxon>
        <taxon>IRL clade</taxon>
        <taxon>Trifolieae</taxon>
        <taxon>Trifolium</taxon>
    </lineage>
</organism>
<keyword evidence="8 11" id="KW-0675">Receptor</keyword>
<dbReference type="AlphaFoldDB" id="A0A2K3NAH2"/>
<keyword evidence="11" id="KW-0418">Kinase</keyword>
<evidence type="ECO:0000256" key="7">
    <source>
        <dbReference type="ARBA" id="ARBA00023136"/>
    </source>
</evidence>
<keyword evidence="2" id="KW-0433">Leucine-rich repeat</keyword>
<dbReference type="InterPro" id="IPR000719">
    <property type="entry name" value="Prot_kinase_dom"/>
</dbReference>
<dbReference type="PANTHER" id="PTHR48006:SF73">
    <property type="entry name" value="PROTEIN KINASE DOMAIN-CONTAINING PROTEIN"/>
    <property type="match status" value="1"/>
</dbReference>
<dbReference type="GO" id="GO:0016020">
    <property type="term" value="C:membrane"/>
    <property type="evidence" value="ECO:0007669"/>
    <property type="project" value="UniProtKB-SubCell"/>
</dbReference>
<feature type="domain" description="Protein kinase" evidence="10">
    <location>
        <begin position="56"/>
        <end position="327"/>
    </location>
</feature>
<evidence type="ECO:0000313" key="12">
    <source>
        <dbReference type="Proteomes" id="UP000236291"/>
    </source>
</evidence>
<dbReference type="InterPro" id="IPR011009">
    <property type="entry name" value="Kinase-like_dom_sf"/>
</dbReference>
<dbReference type="Pfam" id="PF00069">
    <property type="entry name" value="Pkinase"/>
    <property type="match status" value="1"/>
</dbReference>
<name>A0A2K3NAH2_TRIPR</name>
<gene>
    <name evidence="11" type="ORF">L195_g023307</name>
</gene>
<accession>A0A2K3NAH2</accession>
<keyword evidence="7" id="KW-0472">Membrane</keyword>
<evidence type="ECO:0000256" key="5">
    <source>
        <dbReference type="ARBA" id="ARBA00022737"/>
    </source>
</evidence>
<evidence type="ECO:0000313" key="11">
    <source>
        <dbReference type="EMBL" id="PNY00033.1"/>
    </source>
</evidence>
<evidence type="ECO:0000256" key="1">
    <source>
        <dbReference type="ARBA" id="ARBA00004479"/>
    </source>
</evidence>
<evidence type="ECO:0000256" key="2">
    <source>
        <dbReference type="ARBA" id="ARBA00022614"/>
    </source>
</evidence>
<reference evidence="11 12" key="1">
    <citation type="journal article" date="2014" name="Am. J. Bot.">
        <title>Genome assembly and annotation for red clover (Trifolium pratense; Fabaceae).</title>
        <authorList>
            <person name="Istvanek J."/>
            <person name="Jaros M."/>
            <person name="Krenek A."/>
            <person name="Repkova J."/>
        </authorList>
    </citation>
    <scope>NUCLEOTIDE SEQUENCE [LARGE SCALE GENOMIC DNA]</scope>
    <source>
        <strain evidence="12">cv. Tatra</strain>
        <tissue evidence="11">Young leaves</tissue>
    </source>
</reference>
<dbReference type="PANTHER" id="PTHR48006">
    <property type="entry name" value="LEUCINE-RICH REPEAT-CONTAINING PROTEIN DDB_G0281931-RELATED"/>
    <property type="match status" value="1"/>
</dbReference>
<dbReference type="SUPFAM" id="SSF56112">
    <property type="entry name" value="Protein kinase-like (PK-like)"/>
    <property type="match status" value="1"/>
</dbReference>
<keyword evidence="11" id="KW-0808">Transferase</keyword>
<keyword evidence="3" id="KW-0812">Transmembrane</keyword>
<keyword evidence="6" id="KW-1133">Transmembrane helix</keyword>
<evidence type="ECO:0000256" key="6">
    <source>
        <dbReference type="ARBA" id="ARBA00022989"/>
    </source>
</evidence>